<dbReference type="EMBL" id="CP003282">
    <property type="protein sequence ID" value="AFG37211.1"/>
    <property type="molecule type" value="Genomic_DNA"/>
</dbReference>
<sequence>MAHENDYTLLEQIVKILSRDDENRFARVIEKVVNEAMIDSVLKRSQFEK</sequence>
<proteinExistence type="predicted"/>
<evidence type="ECO:0000313" key="2">
    <source>
        <dbReference type="Proteomes" id="UP000007383"/>
    </source>
</evidence>
<dbReference type="Proteomes" id="UP000007383">
    <property type="component" value="Chromosome"/>
</dbReference>
<reference evidence="2" key="1">
    <citation type="journal article" date="2013" name="Stand. Genomic Sci.">
        <title>Complete genome sequence of the halophilic bacterium Spirochaeta africana type strain (Z-7692(T)) from the alkaline Lake Magadi in the East African Rift.</title>
        <authorList>
            <person name="Liolos K."/>
            <person name="Abt B."/>
            <person name="Scheuner C."/>
            <person name="Teshima H."/>
            <person name="Held B."/>
            <person name="Lapidus A."/>
            <person name="Nolan M."/>
            <person name="Lucas S."/>
            <person name="Deshpande S."/>
            <person name="Cheng J.F."/>
            <person name="Tapia R."/>
            <person name="Goodwin L.A."/>
            <person name="Pitluck S."/>
            <person name="Pagani I."/>
            <person name="Ivanova N."/>
            <person name="Mavromatis K."/>
            <person name="Mikhailova N."/>
            <person name="Huntemann M."/>
            <person name="Pati A."/>
            <person name="Chen A."/>
            <person name="Palaniappan K."/>
            <person name="Land M."/>
            <person name="Rohde M."/>
            <person name="Tindall B.J."/>
            <person name="Detter J.C."/>
            <person name="Goker M."/>
            <person name="Bristow J."/>
            <person name="Eisen J.A."/>
            <person name="Markowitz V."/>
            <person name="Hugenholtz P."/>
            <person name="Woyke T."/>
            <person name="Klenk H.P."/>
            <person name="Kyrpides N.C."/>
        </authorList>
    </citation>
    <scope>NUCLEOTIDE SEQUENCE</scope>
    <source>
        <strain evidence="2">ATCC 700263 / DSM 8902 / Z-7692</strain>
    </source>
</reference>
<dbReference type="HOGENOM" id="CLU_3140844_0_0_12"/>
<dbReference type="PATRIC" id="fig|889378.3.peg.1128"/>
<organism evidence="1 2">
    <name type="scientific">Spirochaeta africana (strain ATCC 700263 / DSM 8902 / Z-7692)</name>
    <dbReference type="NCBI Taxonomy" id="889378"/>
    <lineage>
        <taxon>Bacteria</taxon>
        <taxon>Pseudomonadati</taxon>
        <taxon>Spirochaetota</taxon>
        <taxon>Spirochaetia</taxon>
        <taxon>Spirochaetales</taxon>
        <taxon>Spirochaetaceae</taxon>
        <taxon>Spirochaeta</taxon>
    </lineage>
</organism>
<gene>
    <name evidence="1" type="ordered locus">Spiaf_1125</name>
</gene>
<evidence type="ECO:0000313" key="1">
    <source>
        <dbReference type="EMBL" id="AFG37211.1"/>
    </source>
</evidence>
<keyword evidence="2" id="KW-1185">Reference proteome</keyword>
<accession>H9UI68</accession>
<name>H9UI68_SPIAZ</name>
<protein>
    <submittedName>
        <fullName evidence="1">Uncharacterized protein</fullName>
    </submittedName>
</protein>
<dbReference type="AlphaFoldDB" id="H9UI68"/>
<dbReference type="KEGG" id="sfc:Spiaf_1125"/>